<dbReference type="eggNOG" id="ENOG502S8DW">
    <property type="taxonomic scope" value="Eukaryota"/>
</dbReference>
<dbReference type="OrthoDB" id="657187at2759"/>
<organism evidence="1 2">
    <name type="scientific">Erythranthe guttata</name>
    <name type="common">Yellow monkey flower</name>
    <name type="synonym">Mimulus guttatus</name>
    <dbReference type="NCBI Taxonomy" id="4155"/>
    <lineage>
        <taxon>Eukaryota</taxon>
        <taxon>Viridiplantae</taxon>
        <taxon>Streptophyta</taxon>
        <taxon>Embryophyta</taxon>
        <taxon>Tracheophyta</taxon>
        <taxon>Spermatophyta</taxon>
        <taxon>Magnoliopsida</taxon>
        <taxon>eudicotyledons</taxon>
        <taxon>Gunneridae</taxon>
        <taxon>Pentapetalae</taxon>
        <taxon>asterids</taxon>
        <taxon>lamiids</taxon>
        <taxon>Lamiales</taxon>
        <taxon>Phrymaceae</taxon>
        <taxon>Erythranthe</taxon>
    </lineage>
</organism>
<dbReference type="PANTHER" id="PTHR33168">
    <property type="entry name" value="STRESS INDUCED PROTEIN-RELATED"/>
    <property type="match status" value="1"/>
</dbReference>
<dbReference type="Proteomes" id="UP000030748">
    <property type="component" value="Unassembled WGS sequence"/>
</dbReference>
<reference evidence="1 2" key="1">
    <citation type="journal article" date="2013" name="Proc. Natl. Acad. Sci. U.S.A.">
        <title>Fine-scale variation in meiotic recombination in Mimulus inferred from population shotgun sequencing.</title>
        <authorList>
            <person name="Hellsten U."/>
            <person name="Wright K.M."/>
            <person name="Jenkins J."/>
            <person name="Shu S."/>
            <person name="Yuan Y."/>
            <person name="Wessler S.R."/>
            <person name="Schmutz J."/>
            <person name="Willis J.H."/>
            <person name="Rokhsar D.S."/>
        </authorList>
    </citation>
    <scope>NUCLEOTIDE SEQUENCE [LARGE SCALE GENOMIC DNA]</scope>
    <source>
        <strain evidence="2">cv. DUN x IM62</strain>
    </source>
</reference>
<name>A0A022R4K3_ERYGU</name>
<evidence type="ECO:0000313" key="2">
    <source>
        <dbReference type="Proteomes" id="UP000030748"/>
    </source>
</evidence>
<evidence type="ECO:0000313" key="1">
    <source>
        <dbReference type="EMBL" id="EYU34924.1"/>
    </source>
</evidence>
<dbReference type="STRING" id="4155.A0A022R4K3"/>
<gene>
    <name evidence="1" type="ORF">MIMGU_mgv1a016005mg</name>
</gene>
<dbReference type="OMA" id="INEFPNR"/>
<protein>
    <submittedName>
        <fullName evidence="1">Uncharacterized protein</fullName>
    </submittedName>
</protein>
<dbReference type="PhylomeDB" id="A0A022R4K3"/>
<keyword evidence="2" id="KW-1185">Reference proteome</keyword>
<accession>A0A022R4K3</accession>
<sequence length="137" mass="15314">MKMMNAAEINNPASPPSLKSKLKRSLCLSCCFRRRNRRHLILQSPPPSPPSDDNPALIWVGTAGPHDHSLSEIKEKCRTMLGLSGVKHKRHSSVEFRYDPLSYALNFEDGFDFDDEAPLKNFSARLPRSPTVPAAVT</sequence>
<proteinExistence type="predicted"/>
<dbReference type="AlphaFoldDB" id="A0A022R4K3"/>
<dbReference type="KEGG" id="egt:105960621"/>
<dbReference type="EMBL" id="KI630643">
    <property type="protein sequence ID" value="EYU34924.1"/>
    <property type="molecule type" value="Genomic_DNA"/>
</dbReference>